<keyword evidence="3" id="KW-1185">Reference proteome</keyword>
<dbReference type="Gene3D" id="3.40.50.2000">
    <property type="entry name" value="Glycogen Phosphorylase B"/>
    <property type="match status" value="2"/>
</dbReference>
<gene>
    <name evidence="2" type="ORF">JNB61_09060</name>
</gene>
<comment type="caution">
    <text evidence="2">The sequence shown here is derived from an EMBL/GenBank/DDBJ whole genome shotgun (WGS) entry which is preliminary data.</text>
</comment>
<evidence type="ECO:0000259" key="1">
    <source>
        <dbReference type="Pfam" id="PF06722"/>
    </source>
</evidence>
<feature type="domain" description="Erythromycin biosynthesis protein CIII-like C-terminal" evidence="1">
    <location>
        <begin position="271"/>
        <end position="406"/>
    </location>
</feature>
<dbReference type="InterPro" id="IPR002213">
    <property type="entry name" value="UDP_glucos_trans"/>
</dbReference>
<protein>
    <submittedName>
        <fullName evidence="2">DUF1205 domain-containing protein</fullName>
    </submittedName>
</protein>
<organism evidence="2 3">
    <name type="scientific">Microbacterium ureisolvens</name>
    <dbReference type="NCBI Taxonomy" id="2781186"/>
    <lineage>
        <taxon>Bacteria</taxon>
        <taxon>Bacillati</taxon>
        <taxon>Actinomycetota</taxon>
        <taxon>Actinomycetes</taxon>
        <taxon>Micrococcales</taxon>
        <taxon>Microbacteriaceae</taxon>
        <taxon>Microbacterium</taxon>
    </lineage>
</organism>
<dbReference type="InterPro" id="IPR050426">
    <property type="entry name" value="Glycosyltransferase_28"/>
</dbReference>
<dbReference type="Pfam" id="PF06722">
    <property type="entry name" value="EryCIII-like_C"/>
    <property type="match status" value="1"/>
</dbReference>
<dbReference type="PANTHER" id="PTHR48050">
    <property type="entry name" value="STEROL 3-BETA-GLUCOSYLTRANSFERASE"/>
    <property type="match status" value="1"/>
</dbReference>
<dbReference type="RefSeq" id="WP_220339404.1">
    <property type="nucleotide sequence ID" value="NZ_JAEUAX010000004.1"/>
</dbReference>
<name>A0ABS7HZZ9_9MICO</name>
<dbReference type="CDD" id="cd03784">
    <property type="entry name" value="GT1_Gtf-like"/>
    <property type="match status" value="1"/>
</dbReference>
<reference evidence="2 3" key="1">
    <citation type="journal article" date="2021" name="MBio">
        <title>Poor Competitiveness of Bradyrhizobium in Pigeon Pea Root Colonization in Indian Soils.</title>
        <authorList>
            <person name="Chalasani D."/>
            <person name="Basu A."/>
            <person name="Pullabhotla S.V.S.R.N."/>
            <person name="Jorrin B."/>
            <person name="Neal A.L."/>
            <person name="Poole P.S."/>
            <person name="Podile A.R."/>
            <person name="Tkacz A."/>
        </authorList>
    </citation>
    <scope>NUCLEOTIDE SEQUENCE [LARGE SCALE GENOMIC DNA]</scope>
    <source>
        <strain evidence="2 3">HU12</strain>
    </source>
</reference>
<evidence type="ECO:0000313" key="3">
    <source>
        <dbReference type="Proteomes" id="UP000777440"/>
    </source>
</evidence>
<dbReference type="Proteomes" id="UP000777440">
    <property type="component" value="Unassembled WGS sequence"/>
</dbReference>
<dbReference type="SUPFAM" id="SSF53756">
    <property type="entry name" value="UDP-Glycosyltransferase/glycogen phosphorylase"/>
    <property type="match status" value="1"/>
</dbReference>
<proteinExistence type="predicted"/>
<evidence type="ECO:0000313" key="2">
    <source>
        <dbReference type="EMBL" id="MBW9109919.1"/>
    </source>
</evidence>
<accession>A0ABS7HZZ9</accession>
<dbReference type="EMBL" id="JAEUAX010000004">
    <property type="protein sequence ID" value="MBW9109919.1"/>
    <property type="molecule type" value="Genomic_DNA"/>
</dbReference>
<dbReference type="PANTHER" id="PTHR48050:SF13">
    <property type="entry name" value="STEROL 3-BETA-GLUCOSYLTRANSFERASE UGT80A2"/>
    <property type="match status" value="1"/>
</dbReference>
<sequence>MPLLSLARGLVERGDDVRFLTGTRFRDAVSATGATHVALPADADFDDRDLLKTFPELARLSPVRGVGFYVEHVFTRPGVGQYRAIQDLLRADPSAAVVADPTLAAGAVMTLLPARERPAIVVAGIIPLNLPGRDVPPFGFGLTPRAGWPGRARNAVLTWFEERVILRGARRAGDEVRRATVGATRAGSGLGWVGRADAVAQCTVASFEYPRPDASTVVRFTGPIAESSVDHHRVPAWWPEVSEHRRPIVHVTQGTLANNEMDDLIRPAVRALADEDVLVVVATGGAPADALGEMPSNVRVADFLPYDVLLPRTSVFLTNGGYGGTQFALRHGVPIVVAPGGEDKSEVAARVQWSGVGISLRTRRPSPTRIRDAVREVIGEASYRLRAVEMAAEIAASPGTAGVIDTIDDAVARHSRIAS</sequence>
<dbReference type="InterPro" id="IPR010610">
    <property type="entry name" value="EryCIII-like_C"/>
</dbReference>